<dbReference type="EMBL" id="CP126446">
    <property type="protein sequence ID" value="WIF99379.1"/>
    <property type="molecule type" value="Genomic_DNA"/>
</dbReference>
<organism evidence="1 2">
    <name type="scientific">Pontibacillus chungwhensis</name>
    <dbReference type="NCBI Taxonomy" id="265426"/>
    <lineage>
        <taxon>Bacteria</taxon>
        <taxon>Bacillati</taxon>
        <taxon>Bacillota</taxon>
        <taxon>Bacilli</taxon>
        <taxon>Bacillales</taxon>
        <taxon>Bacillaceae</taxon>
        <taxon>Pontibacillus</taxon>
    </lineage>
</organism>
<accession>A0ABY8V0V3</accession>
<gene>
    <name evidence="1" type="ORF">QNI29_06895</name>
</gene>
<sequence>MSKEEAFDEFLDLLDTLEELAKQEHMDPTIVDHILTIRYYVLRHNPSKDQP</sequence>
<keyword evidence="2" id="KW-1185">Reference proteome</keyword>
<reference evidence="1 2" key="1">
    <citation type="submission" date="2023-05" db="EMBL/GenBank/DDBJ databases">
        <title>Comparative genomics reveals the evidence of polycyclic aromatic hydrocarbons degradation in moderately halophilic genus Pontibacillus.</title>
        <authorList>
            <person name="Yang H."/>
            <person name="Qian Z."/>
        </authorList>
    </citation>
    <scope>NUCLEOTIDE SEQUENCE [LARGE SCALE GENOMIC DNA]</scope>
    <source>
        <strain evidence="2">HN14</strain>
    </source>
</reference>
<protein>
    <submittedName>
        <fullName evidence="1">Uncharacterized protein</fullName>
    </submittedName>
</protein>
<name>A0ABY8V0V3_9BACI</name>
<evidence type="ECO:0000313" key="2">
    <source>
        <dbReference type="Proteomes" id="UP001236652"/>
    </source>
</evidence>
<evidence type="ECO:0000313" key="1">
    <source>
        <dbReference type="EMBL" id="WIF99379.1"/>
    </source>
</evidence>
<dbReference type="Proteomes" id="UP001236652">
    <property type="component" value="Chromosome"/>
</dbReference>
<dbReference type="RefSeq" id="WP_231418006.1">
    <property type="nucleotide sequence ID" value="NZ_CP126446.1"/>
</dbReference>
<proteinExistence type="predicted"/>